<reference evidence="6" key="1">
    <citation type="journal article" date="2016" name="Nat. Commun.">
        <title>The Gonium pectorale genome demonstrates co-option of cell cycle regulation during the evolution of multicellularity.</title>
        <authorList>
            <person name="Hanschen E.R."/>
            <person name="Marriage T.N."/>
            <person name="Ferris P.J."/>
            <person name="Hamaji T."/>
            <person name="Toyoda A."/>
            <person name="Fujiyama A."/>
            <person name="Neme R."/>
            <person name="Noguchi H."/>
            <person name="Minakuchi Y."/>
            <person name="Suzuki M."/>
            <person name="Kawai-Toyooka H."/>
            <person name="Smith D.R."/>
            <person name="Sparks H."/>
            <person name="Anderson J."/>
            <person name="Bakaric R."/>
            <person name="Luria V."/>
            <person name="Karger A."/>
            <person name="Kirschner M.W."/>
            <person name="Durand P.M."/>
            <person name="Michod R.E."/>
            <person name="Nozaki H."/>
            <person name="Olson B.J."/>
        </authorList>
    </citation>
    <scope>NUCLEOTIDE SEQUENCE [LARGE SCALE GENOMIC DNA]</scope>
    <source>
        <strain evidence="6">NIES-2863</strain>
    </source>
</reference>
<feature type="compositionally biased region" description="Acidic residues" evidence="1">
    <location>
        <begin position="397"/>
        <end position="406"/>
    </location>
</feature>
<keyword evidence="2" id="KW-0812">Transmembrane</keyword>
<evidence type="ECO:0000256" key="3">
    <source>
        <dbReference type="SAM" id="SignalP"/>
    </source>
</evidence>
<feature type="compositionally biased region" description="Low complexity" evidence="1">
    <location>
        <begin position="365"/>
        <end position="386"/>
    </location>
</feature>
<dbReference type="Proteomes" id="UP000075714">
    <property type="component" value="Unassembled WGS sequence"/>
</dbReference>
<dbReference type="InterPro" id="IPR001251">
    <property type="entry name" value="CRAL-TRIO_dom"/>
</dbReference>
<feature type="compositionally biased region" description="Gly residues" evidence="1">
    <location>
        <begin position="215"/>
        <end position="225"/>
    </location>
</feature>
<evidence type="ECO:0000313" key="5">
    <source>
        <dbReference type="EMBL" id="KXZ45235.1"/>
    </source>
</evidence>
<dbReference type="AlphaFoldDB" id="A0A150G6S2"/>
<dbReference type="PROSITE" id="PS50191">
    <property type="entry name" value="CRAL_TRIO"/>
    <property type="match status" value="1"/>
</dbReference>
<evidence type="ECO:0000259" key="4">
    <source>
        <dbReference type="PROSITE" id="PS50191"/>
    </source>
</evidence>
<dbReference type="CDD" id="cd00170">
    <property type="entry name" value="SEC14"/>
    <property type="match status" value="1"/>
</dbReference>
<keyword evidence="3" id="KW-0732">Signal</keyword>
<feature type="region of interest" description="Disordered" evidence="1">
    <location>
        <begin position="202"/>
        <end position="226"/>
    </location>
</feature>
<evidence type="ECO:0000256" key="1">
    <source>
        <dbReference type="SAM" id="MobiDB-lite"/>
    </source>
</evidence>
<dbReference type="SUPFAM" id="SSF52087">
    <property type="entry name" value="CRAL/TRIO domain"/>
    <property type="match status" value="1"/>
</dbReference>
<dbReference type="STRING" id="33097.A0A150G6S2"/>
<evidence type="ECO:0000313" key="6">
    <source>
        <dbReference type="Proteomes" id="UP000075714"/>
    </source>
</evidence>
<gene>
    <name evidence="5" type="ORF">GPECTOR_57g525</name>
</gene>
<feature type="chain" id="PRO_5007561874" description="CRAL-TRIO domain-containing protein" evidence="3">
    <location>
        <begin position="19"/>
        <end position="509"/>
    </location>
</feature>
<dbReference type="Gene3D" id="3.40.525.10">
    <property type="entry name" value="CRAL-TRIO lipid binding domain"/>
    <property type="match status" value="1"/>
</dbReference>
<dbReference type="OrthoDB" id="538584at2759"/>
<feature type="signal peptide" evidence="3">
    <location>
        <begin position="1"/>
        <end position="18"/>
    </location>
</feature>
<dbReference type="PANTHER" id="PTHR47041">
    <property type="entry name" value="SEC14 CYTOSOLIC FACTOR FAMILY PROTEIN / PHOSPHOGLYCERIDE TRANSFER FAMILY PROTEIN"/>
    <property type="match status" value="1"/>
</dbReference>
<keyword evidence="2" id="KW-0472">Membrane</keyword>
<organism evidence="5 6">
    <name type="scientific">Gonium pectorale</name>
    <name type="common">Green alga</name>
    <dbReference type="NCBI Taxonomy" id="33097"/>
    <lineage>
        <taxon>Eukaryota</taxon>
        <taxon>Viridiplantae</taxon>
        <taxon>Chlorophyta</taxon>
        <taxon>core chlorophytes</taxon>
        <taxon>Chlorophyceae</taxon>
        <taxon>CS clade</taxon>
        <taxon>Chlamydomonadales</taxon>
        <taxon>Volvocaceae</taxon>
        <taxon>Gonium</taxon>
    </lineage>
</organism>
<sequence>MWKLLGKLLLMGAARRWAKRPTAAVETAALVLVLNEHRLGHGPKRDMLWGLVQIPEVAPEYGAWVGCLRNVLAAQGLRSLPPGFDPDGLELTRYLLYGGMLAAGKPAEAMRAVAATAAKVTGSLAWRAEYPFLGEGELQELRDVAWWVGPDPDGTLWLHLHLARAVGRCVAGQGRDVGRAVVSALEYGTRVLMCRPPAELAEAASADGESDDGSGGDGGGGGGGARFVVPSPSVAAGATAAAGRAGGRGGCRRGSGGGGGGGGTAELGRVDDRIRVVIVGTGSNVRQALRLFPCFREFTRLVQRHYPGRLRAMYLVDMPRGLRMGLGAILNLLSQETRQKVKLCKAEDLPDCIATALAAQEAAIQQMQQQQEQQNPRGWGRSSQASRGGGGVLPADADPDADDAAAEADSLGSGAYGAGGGGLPAADASGAGGRLLLALTSLWVAAMAALQPAPAPPLAGGGPGLRRMGPVVAAAQQLLELRLWLLRVLPAVLMAAMACLTYKSLLARP</sequence>
<feature type="region of interest" description="Disordered" evidence="1">
    <location>
        <begin position="365"/>
        <end position="408"/>
    </location>
</feature>
<dbReference type="InterPro" id="IPR036865">
    <property type="entry name" value="CRAL-TRIO_dom_sf"/>
</dbReference>
<keyword evidence="2" id="KW-1133">Transmembrane helix</keyword>
<proteinExistence type="predicted"/>
<dbReference type="PANTHER" id="PTHR47041:SF5">
    <property type="entry name" value="SEC14 CYTOSOLIC FACTOR FAMILY PROTEIN"/>
    <property type="match status" value="1"/>
</dbReference>
<accession>A0A150G6S2</accession>
<feature type="domain" description="CRAL-TRIO" evidence="4">
    <location>
        <begin position="270"/>
        <end position="387"/>
    </location>
</feature>
<keyword evidence="6" id="KW-1185">Reference proteome</keyword>
<evidence type="ECO:0000256" key="2">
    <source>
        <dbReference type="SAM" id="Phobius"/>
    </source>
</evidence>
<name>A0A150G6S2_GONPE</name>
<feature type="region of interest" description="Disordered" evidence="1">
    <location>
        <begin position="239"/>
        <end position="265"/>
    </location>
</feature>
<dbReference type="EMBL" id="LSYV01000058">
    <property type="protein sequence ID" value="KXZ45235.1"/>
    <property type="molecule type" value="Genomic_DNA"/>
</dbReference>
<comment type="caution">
    <text evidence="5">The sequence shown here is derived from an EMBL/GenBank/DDBJ whole genome shotgun (WGS) entry which is preliminary data.</text>
</comment>
<protein>
    <recommendedName>
        <fullName evidence="4">CRAL-TRIO domain-containing protein</fullName>
    </recommendedName>
</protein>
<feature type="compositionally biased region" description="Gly residues" evidence="1">
    <location>
        <begin position="244"/>
        <end position="265"/>
    </location>
</feature>
<dbReference type="Pfam" id="PF00650">
    <property type="entry name" value="CRAL_TRIO"/>
    <property type="match status" value="1"/>
</dbReference>
<feature type="transmembrane region" description="Helical" evidence="2">
    <location>
        <begin position="484"/>
        <end position="502"/>
    </location>
</feature>